<keyword evidence="4" id="KW-0479">Metal-binding</keyword>
<comment type="cofactor">
    <cofactor evidence="1">
        <name>Mg(2+)</name>
        <dbReference type="ChEBI" id="CHEBI:18420"/>
    </cofactor>
</comment>
<dbReference type="InterPro" id="IPR033749">
    <property type="entry name" value="Polyprenyl_synt_CS"/>
</dbReference>
<keyword evidence="5" id="KW-0460">Magnesium</keyword>
<dbReference type="PROSITE" id="PS00723">
    <property type="entry name" value="POLYPRENYL_SYNTHASE_1"/>
    <property type="match status" value="1"/>
</dbReference>
<evidence type="ECO:0000313" key="8">
    <source>
        <dbReference type="Proteomes" id="UP000231693"/>
    </source>
</evidence>
<dbReference type="GO" id="GO:0008299">
    <property type="term" value="P:isoprenoid biosynthetic process"/>
    <property type="evidence" value="ECO:0007669"/>
    <property type="project" value="InterPro"/>
</dbReference>
<dbReference type="EMBL" id="PGFE01000001">
    <property type="protein sequence ID" value="PJJ77598.1"/>
    <property type="molecule type" value="Genomic_DNA"/>
</dbReference>
<dbReference type="InterPro" id="IPR000092">
    <property type="entry name" value="Polyprenyl_synt"/>
</dbReference>
<gene>
    <name evidence="7" type="ORF">CLV28_0820</name>
</gene>
<comment type="similarity">
    <text evidence="2 6">Belongs to the FPP/GGPP synthase family.</text>
</comment>
<dbReference type="GO" id="GO:0004659">
    <property type="term" value="F:prenyltransferase activity"/>
    <property type="evidence" value="ECO:0007669"/>
    <property type="project" value="InterPro"/>
</dbReference>
<evidence type="ECO:0000256" key="2">
    <source>
        <dbReference type="ARBA" id="ARBA00006706"/>
    </source>
</evidence>
<dbReference type="Pfam" id="PF00348">
    <property type="entry name" value="polyprenyl_synt"/>
    <property type="match status" value="1"/>
</dbReference>
<sequence>MASAVDQAMGRVRASGVLYVEGARRRALALDPRAAQLWADLGDQVGGKMLRPRLTLAAYLGLGGDDLDAVVPVALAQEILHTAMLVHDDVLDHDDVRRGRPNIAGATRARLAAEGVAPEVARAQGDAAALLGGDLAIAAAVDVVLRAPLAPAVATEVVGLLVRSIHTTVAGELLDVAASSELPGRTDALLVAELKTATYTCVVPLLAGAALAGASAEARDALTTYGLHMGVAFQLVDDELGVLGDPAVTGKSVLSDLREGKRTHLVALAHALADDAQRRTLDAHLGRPDLDATDAARVCAVLRATGAVDALHREVDARVAAATVALDSLPAPLRDHLAERARTLVERSA</sequence>
<evidence type="ECO:0000256" key="5">
    <source>
        <dbReference type="ARBA" id="ARBA00022842"/>
    </source>
</evidence>
<evidence type="ECO:0000256" key="4">
    <source>
        <dbReference type="ARBA" id="ARBA00022723"/>
    </source>
</evidence>
<accession>A0A2M9D0R9</accession>
<reference evidence="7 8" key="1">
    <citation type="submission" date="2017-11" db="EMBL/GenBank/DDBJ databases">
        <title>Genomic Encyclopedia of Archaeal and Bacterial Type Strains, Phase II (KMG-II): From Individual Species to Whole Genera.</title>
        <authorList>
            <person name="Goeker M."/>
        </authorList>
    </citation>
    <scope>NUCLEOTIDE SEQUENCE [LARGE SCALE GENOMIC DNA]</scope>
    <source>
        <strain evidence="7 8">DSM 25478</strain>
    </source>
</reference>
<evidence type="ECO:0000256" key="3">
    <source>
        <dbReference type="ARBA" id="ARBA00022679"/>
    </source>
</evidence>
<evidence type="ECO:0000256" key="1">
    <source>
        <dbReference type="ARBA" id="ARBA00001946"/>
    </source>
</evidence>
<dbReference type="AlphaFoldDB" id="A0A2M9D0R9"/>
<dbReference type="PANTHER" id="PTHR12001:SF85">
    <property type="entry name" value="SHORT CHAIN ISOPRENYL DIPHOSPHATE SYNTHASE"/>
    <property type="match status" value="1"/>
</dbReference>
<evidence type="ECO:0000256" key="6">
    <source>
        <dbReference type="RuleBase" id="RU004466"/>
    </source>
</evidence>
<keyword evidence="3 6" id="KW-0808">Transferase</keyword>
<dbReference type="PANTHER" id="PTHR12001">
    <property type="entry name" value="GERANYLGERANYL PYROPHOSPHATE SYNTHASE"/>
    <property type="match status" value="1"/>
</dbReference>
<protein>
    <submittedName>
        <fullName evidence="7">Geranylgeranyl diphosphate synthase type II</fullName>
    </submittedName>
</protein>
<dbReference type="SUPFAM" id="SSF48576">
    <property type="entry name" value="Terpenoid synthases"/>
    <property type="match status" value="1"/>
</dbReference>
<name>A0A2M9D0R9_9CELL</name>
<dbReference type="SFLD" id="SFLDS00005">
    <property type="entry name" value="Isoprenoid_Synthase_Type_I"/>
    <property type="match status" value="1"/>
</dbReference>
<comment type="caution">
    <text evidence="7">The sequence shown here is derived from an EMBL/GenBank/DDBJ whole genome shotgun (WGS) entry which is preliminary data.</text>
</comment>
<dbReference type="Gene3D" id="1.10.600.10">
    <property type="entry name" value="Farnesyl Diphosphate Synthase"/>
    <property type="match status" value="1"/>
</dbReference>
<evidence type="ECO:0000313" key="7">
    <source>
        <dbReference type="EMBL" id="PJJ77598.1"/>
    </source>
</evidence>
<dbReference type="GO" id="GO:0046872">
    <property type="term" value="F:metal ion binding"/>
    <property type="evidence" value="ECO:0007669"/>
    <property type="project" value="UniProtKB-KW"/>
</dbReference>
<dbReference type="InterPro" id="IPR008949">
    <property type="entry name" value="Isoprenoid_synthase_dom_sf"/>
</dbReference>
<keyword evidence="8" id="KW-1185">Reference proteome</keyword>
<organism evidence="7 8">
    <name type="scientific">Sediminihabitans luteus</name>
    <dbReference type="NCBI Taxonomy" id="1138585"/>
    <lineage>
        <taxon>Bacteria</taxon>
        <taxon>Bacillati</taxon>
        <taxon>Actinomycetota</taxon>
        <taxon>Actinomycetes</taxon>
        <taxon>Micrococcales</taxon>
        <taxon>Cellulomonadaceae</taxon>
        <taxon>Sediminihabitans</taxon>
    </lineage>
</organism>
<dbReference type="Proteomes" id="UP000231693">
    <property type="component" value="Unassembled WGS sequence"/>
</dbReference>
<proteinExistence type="inferred from homology"/>